<comment type="similarity">
    <text evidence="1 2">Belongs to the TelA family.</text>
</comment>
<feature type="compositionally biased region" description="Polar residues" evidence="3">
    <location>
        <begin position="1"/>
        <end position="11"/>
    </location>
</feature>
<evidence type="ECO:0000313" key="4">
    <source>
        <dbReference type="EMBL" id="TGA97530.1"/>
    </source>
</evidence>
<dbReference type="RefSeq" id="WP_135348996.1">
    <property type="nucleotide sequence ID" value="NZ_SRJD01000013.1"/>
</dbReference>
<evidence type="ECO:0000256" key="3">
    <source>
        <dbReference type="SAM" id="MobiDB-lite"/>
    </source>
</evidence>
<gene>
    <name evidence="4" type="ORF">E4665_11840</name>
</gene>
<name>A0A4Z0GKQ8_9BACL</name>
<dbReference type="OrthoDB" id="9768858at2"/>
<evidence type="ECO:0000256" key="2">
    <source>
        <dbReference type="PIRNR" id="PIRNR026508"/>
    </source>
</evidence>
<comment type="caution">
    <text evidence="4">The sequence shown here is derived from an EMBL/GenBank/DDBJ whole genome shotgun (WGS) entry which is preliminary data.</text>
</comment>
<accession>A0A4Z0GKQ8</accession>
<dbReference type="InterPro" id="IPR008863">
    <property type="entry name" value="Toxic_anion-R_TelA"/>
</dbReference>
<dbReference type="Proteomes" id="UP000298347">
    <property type="component" value="Unassembled WGS sequence"/>
</dbReference>
<proteinExistence type="inferred from homology"/>
<feature type="region of interest" description="Disordered" evidence="3">
    <location>
        <begin position="1"/>
        <end position="31"/>
    </location>
</feature>
<evidence type="ECO:0000313" key="5">
    <source>
        <dbReference type="Proteomes" id="UP000298347"/>
    </source>
</evidence>
<dbReference type="EMBL" id="SRJD01000013">
    <property type="protein sequence ID" value="TGA97530.1"/>
    <property type="molecule type" value="Genomic_DNA"/>
</dbReference>
<dbReference type="PANTHER" id="PTHR38432">
    <property type="entry name" value="TELA-LIKE PROTEIN SAOUHSC_01408"/>
    <property type="match status" value="1"/>
</dbReference>
<keyword evidence="5" id="KW-1185">Reference proteome</keyword>
<dbReference type="AlphaFoldDB" id="A0A4Z0GKQ8"/>
<organism evidence="4 5">
    <name type="scientific">Sporolactobacillus shoreae</name>
    <dbReference type="NCBI Taxonomy" id="1465501"/>
    <lineage>
        <taxon>Bacteria</taxon>
        <taxon>Bacillati</taxon>
        <taxon>Bacillota</taxon>
        <taxon>Bacilli</taxon>
        <taxon>Bacillales</taxon>
        <taxon>Sporolactobacillaceae</taxon>
        <taxon>Sporolactobacillus</taxon>
    </lineage>
</organism>
<dbReference type="PIRSF" id="PIRSF026508">
    <property type="entry name" value="TelA"/>
    <property type="match status" value="1"/>
</dbReference>
<dbReference type="PANTHER" id="PTHR38432:SF1">
    <property type="entry name" value="TELA-LIKE PROTEIN SAOUHSC_01408"/>
    <property type="match status" value="1"/>
</dbReference>
<dbReference type="Pfam" id="PF05816">
    <property type="entry name" value="TelA"/>
    <property type="match status" value="1"/>
</dbReference>
<reference evidence="4 5" key="1">
    <citation type="journal article" date="2015" name="Int. J. Syst. Evol. Microbiol.">
        <title>Sporolactobacillus shoreae sp. nov. and Sporolactobacillus spathodeae sp. nov., two spore-forming lactic acid bacteria isolated from tree barks in Thailand.</title>
        <authorList>
            <person name="Thamacharoensuk T."/>
            <person name="Kitahara M."/>
            <person name="Ohkuma M."/>
            <person name="Thongchul N."/>
            <person name="Tanasupawat S."/>
        </authorList>
    </citation>
    <scope>NUCLEOTIDE SEQUENCE [LARGE SCALE GENOMIC DNA]</scope>
    <source>
        <strain evidence="4 5">BK92</strain>
    </source>
</reference>
<protein>
    <submittedName>
        <fullName evidence="4">Toxic anion resistance protein</fullName>
    </submittedName>
</protein>
<evidence type="ECO:0000256" key="1">
    <source>
        <dbReference type="ARBA" id="ARBA00005541"/>
    </source>
</evidence>
<sequence>MENLENTSLSELQKRNDPVAPKSGPDFSKLSPEEQAKVQAMAKEIDLTDSQQLSQFGVGAQSALASFADNILSTVRSKDTGGVGNMMSELMVKVKDLDISSLNDGNNGFVSRLFGGLKRSVNKFIARYEKMDVQIDKIVDGLDRSRMDMLKDIGMFDTLYKKNLEAIRYLDLTILAGEQKLEEVNTVLIPQAKAAAETSGDPLESQKVNDLAQLANRFDKKIYDLKLSRVSAIQTGPQIRLIQSGDQVLVDKIQTSILNTIPLWKNQIVIAIGLFRQNRALEMQREVTDTTNDLLKKNSEMLKQNTTGIARESERGIIEIETLKKVNSDLISTLEETLKIQADGKAKRQQAEVELGNMEQDLKQKLIQISGR</sequence>